<dbReference type="InterPro" id="IPR014001">
    <property type="entry name" value="Helicase_ATP-bd"/>
</dbReference>
<feature type="domain" description="Helicase C-terminal" evidence="14">
    <location>
        <begin position="467"/>
        <end position="639"/>
    </location>
</feature>
<evidence type="ECO:0000259" key="14">
    <source>
        <dbReference type="PROSITE" id="PS51194"/>
    </source>
</evidence>
<dbReference type="NCBIfam" id="TIGR00595">
    <property type="entry name" value="priA"/>
    <property type="match status" value="1"/>
</dbReference>
<dbReference type="InterPro" id="IPR040498">
    <property type="entry name" value="PriA_CRR"/>
</dbReference>
<evidence type="ECO:0000256" key="2">
    <source>
        <dbReference type="ARBA" id="ARBA00022705"/>
    </source>
</evidence>
<dbReference type="Pfam" id="PF00270">
    <property type="entry name" value="DEAD"/>
    <property type="match status" value="1"/>
</dbReference>
<evidence type="ECO:0000256" key="6">
    <source>
        <dbReference type="ARBA" id="ARBA00022806"/>
    </source>
</evidence>
<dbReference type="Pfam" id="PF18074">
    <property type="entry name" value="PriA_C"/>
    <property type="match status" value="1"/>
</dbReference>
<dbReference type="FunFam" id="3.40.1440.60:FF:000001">
    <property type="entry name" value="Primosomal protein N"/>
    <property type="match status" value="1"/>
</dbReference>
<evidence type="ECO:0000256" key="12">
    <source>
        <dbReference type="ARBA" id="ARBA00048988"/>
    </source>
</evidence>
<keyword evidence="7" id="KW-0862">Zinc</keyword>
<dbReference type="SMART" id="SM00487">
    <property type="entry name" value="DEXDc"/>
    <property type="match status" value="1"/>
</dbReference>
<evidence type="ECO:0000256" key="4">
    <source>
        <dbReference type="ARBA" id="ARBA00022741"/>
    </source>
</evidence>
<dbReference type="InterPro" id="IPR042115">
    <property type="entry name" value="PriA_3primeBD_sf"/>
</dbReference>
<keyword evidence="8" id="KW-0067">ATP-binding</keyword>
<evidence type="ECO:0000256" key="9">
    <source>
        <dbReference type="ARBA" id="ARBA00023125"/>
    </source>
</evidence>
<keyword evidence="1" id="KW-0639">Primosome</keyword>
<dbReference type="GO" id="GO:0046872">
    <property type="term" value="F:metal ion binding"/>
    <property type="evidence" value="ECO:0007669"/>
    <property type="project" value="UniProtKB-KW"/>
</dbReference>
<keyword evidence="2" id="KW-0235">DNA replication</keyword>
<dbReference type="Pfam" id="PF17764">
    <property type="entry name" value="PriA_3primeBD"/>
    <property type="match status" value="1"/>
</dbReference>
<evidence type="ECO:0000256" key="10">
    <source>
        <dbReference type="ARBA" id="ARBA00023235"/>
    </source>
</evidence>
<dbReference type="EC" id="5.6.2.4" evidence="11"/>
<dbReference type="GO" id="GO:0003677">
    <property type="term" value="F:DNA binding"/>
    <property type="evidence" value="ECO:0007669"/>
    <property type="project" value="UniProtKB-KW"/>
</dbReference>
<keyword evidence="5" id="KW-0378">Hydrolase</keyword>
<organism evidence="15">
    <name type="scientific">hydrothermal vent metagenome</name>
    <dbReference type="NCBI Taxonomy" id="652676"/>
    <lineage>
        <taxon>unclassified sequences</taxon>
        <taxon>metagenomes</taxon>
        <taxon>ecological metagenomes</taxon>
    </lineage>
</organism>
<evidence type="ECO:0000256" key="7">
    <source>
        <dbReference type="ARBA" id="ARBA00022833"/>
    </source>
</evidence>
<dbReference type="GO" id="GO:0043138">
    <property type="term" value="F:3'-5' DNA helicase activity"/>
    <property type="evidence" value="ECO:0007669"/>
    <property type="project" value="UniProtKB-EC"/>
</dbReference>
<gene>
    <name evidence="15" type="ORF">MNBD_GAMMA12-2949</name>
</gene>
<keyword evidence="6 15" id="KW-0347">Helicase</keyword>
<keyword evidence="9" id="KW-0238">DNA-binding</keyword>
<evidence type="ECO:0000313" key="15">
    <source>
        <dbReference type="EMBL" id="VAW81870.1"/>
    </source>
</evidence>
<dbReference type="GO" id="GO:0006310">
    <property type="term" value="P:DNA recombination"/>
    <property type="evidence" value="ECO:0007669"/>
    <property type="project" value="InterPro"/>
</dbReference>
<evidence type="ECO:0000256" key="5">
    <source>
        <dbReference type="ARBA" id="ARBA00022801"/>
    </source>
</evidence>
<dbReference type="PROSITE" id="PS51192">
    <property type="entry name" value="HELICASE_ATP_BIND_1"/>
    <property type="match status" value="1"/>
</dbReference>
<dbReference type="GO" id="GO:0006270">
    <property type="term" value="P:DNA replication initiation"/>
    <property type="evidence" value="ECO:0007669"/>
    <property type="project" value="TreeGrafter"/>
</dbReference>
<dbReference type="PANTHER" id="PTHR30580">
    <property type="entry name" value="PRIMOSOMAL PROTEIN N"/>
    <property type="match status" value="1"/>
</dbReference>
<evidence type="ECO:0000256" key="3">
    <source>
        <dbReference type="ARBA" id="ARBA00022723"/>
    </source>
</evidence>
<dbReference type="GO" id="GO:0006302">
    <property type="term" value="P:double-strand break repair"/>
    <property type="evidence" value="ECO:0007669"/>
    <property type="project" value="InterPro"/>
</dbReference>
<dbReference type="SUPFAM" id="SSF52540">
    <property type="entry name" value="P-loop containing nucleoside triphosphate hydrolases"/>
    <property type="match status" value="1"/>
</dbReference>
<dbReference type="CDD" id="cd17929">
    <property type="entry name" value="DEXHc_priA"/>
    <property type="match status" value="1"/>
</dbReference>
<dbReference type="GO" id="GO:0016787">
    <property type="term" value="F:hydrolase activity"/>
    <property type="evidence" value="ECO:0007669"/>
    <property type="project" value="UniProtKB-KW"/>
</dbReference>
<comment type="catalytic activity">
    <reaction evidence="12">
        <text>ATP + H2O = ADP + phosphate + H(+)</text>
        <dbReference type="Rhea" id="RHEA:13065"/>
        <dbReference type="ChEBI" id="CHEBI:15377"/>
        <dbReference type="ChEBI" id="CHEBI:15378"/>
        <dbReference type="ChEBI" id="CHEBI:30616"/>
        <dbReference type="ChEBI" id="CHEBI:43474"/>
        <dbReference type="ChEBI" id="CHEBI:456216"/>
        <dbReference type="EC" id="5.6.2.4"/>
    </reaction>
</comment>
<reference evidence="15" key="1">
    <citation type="submission" date="2018-06" db="EMBL/GenBank/DDBJ databases">
        <authorList>
            <person name="Zhirakovskaya E."/>
        </authorList>
    </citation>
    <scope>NUCLEOTIDE SEQUENCE</scope>
</reference>
<dbReference type="InterPro" id="IPR005259">
    <property type="entry name" value="PriA"/>
</dbReference>
<evidence type="ECO:0000256" key="8">
    <source>
        <dbReference type="ARBA" id="ARBA00022840"/>
    </source>
</evidence>
<dbReference type="InterPro" id="IPR011545">
    <property type="entry name" value="DEAD/DEAH_box_helicase_dom"/>
</dbReference>
<accession>A0A3B0YYU4</accession>
<keyword evidence="10" id="KW-0413">Isomerase</keyword>
<evidence type="ECO:0000256" key="11">
    <source>
        <dbReference type="ARBA" id="ARBA00034808"/>
    </source>
</evidence>
<dbReference type="PROSITE" id="PS51194">
    <property type="entry name" value="HELICASE_CTER"/>
    <property type="match status" value="1"/>
</dbReference>
<dbReference type="EMBL" id="UOFL01000229">
    <property type="protein sequence ID" value="VAW81870.1"/>
    <property type="molecule type" value="Genomic_DNA"/>
</dbReference>
<dbReference type="GO" id="GO:0006269">
    <property type="term" value="P:DNA replication, synthesis of primer"/>
    <property type="evidence" value="ECO:0007669"/>
    <property type="project" value="UniProtKB-KW"/>
</dbReference>
<dbReference type="InterPro" id="IPR001650">
    <property type="entry name" value="Helicase_C-like"/>
</dbReference>
<dbReference type="Pfam" id="PF00271">
    <property type="entry name" value="Helicase_C"/>
    <property type="match status" value="1"/>
</dbReference>
<dbReference type="InterPro" id="IPR041222">
    <property type="entry name" value="PriA_3primeBD"/>
</dbReference>
<dbReference type="SMART" id="SM00490">
    <property type="entry name" value="HELICc"/>
    <property type="match status" value="1"/>
</dbReference>
<dbReference type="FunFam" id="3.40.50.300:FF:000489">
    <property type="entry name" value="Primosome assembly protein PriA"/>
    <property type="match status" value="1"/>
</dbReference>
<dbReference type="InterPro" id="IPR027417">
    <property type="entry name" value="P-loop_NTPase"/>
</dbReference>
<proteinExistence type="inferred from homology"/>
<keyword evidence="4" id="KW-0547">Nucleotide-binding</keyword>
<dbReference type="GO" id="GO:0005524">
    <property type="term" value="F:ATP binding"/>
    <property type="evidence" value="ECO:0007669"/>
    <property type="project" value="UniProtKB-KW"/>
</dbReference>
<dbReference type="Gene3D" id="3.40.1440.60">
    <property type="entry name" value="PriA, 3(prime) DNA-binding domain"/>
    <property type="match status" value="1"/>
</dbReference>
<dbReference type="GO" id="GO:1990077">
    <property type="term" value="C:primosome complex"/>
    <property type="evidence" value="ECO:0007669"/>
    <property type="project" value="UniProtKB-KW"/>
</dbReference>
<feature type="domain" description="Helicase ATP-binding" evidence="13">
    <location>
        <begin position="222"/>
        <end position="388"/>
    </location>
</feature>
<dbReference type="NCBIfam" id="NF004065">
    <property type="entry name" value="PRK05580.1-1"/>
    <property type="match status" value="1"/>
</dbReference>
<dbReference type="Pfam" id="PF18319">
    <property type="entry name" value="Zn_ribbon_PriA"/>
    <property type="match status" value="1"/>
</dbReference>
<protein>
    <recommendedName>
        <fullName evidence="11">DNA 3'-5' helicase</fullName>
        <ecNumber evidence="11">5.6.2.4</ecNumber>
    </recommendedName>
</protein>
<evidence type="ECO:0000256" key="1">
    <source>
        <dbReference type="ARBA" id="ARBA00022515"/>
    </source>
</evidence>
<keyword evidence="3" id="KW-0479">Metal-binding</keyword>
<dbReference type="NCBIfam" id="NF004067">
    <property type="entry name" value="PRK05580.1-4"/>
    <property type="match status" value="1"/>
</dbReference>
<sequence length="742" mass="83744">MATNTTYLRIAVPVPLHSLFDYAVPAHMAIDQLQVGMRIKVPFGRTQKIGLLIEILSKTDIDPSKIKPATECLDASALLDSSMLELLQWASQYYHYPLGEVIHAGLPGLLRKGYNTSDYQLKTWKLSHTGLSTDTQQLKRAPKQLQVYTLLQQHPAGLSGDDLNSLLPGWRGAMKELHRKELAILSETELTPVQSQPSKPQKPKEVALTLNSEQQIALDKIISGSSAFNSFLLFGDTGSGKTEVYMQFIDTLIKQQKQVLVLVPEIGLTPQLIQRFHDRFGHGLAVSHSGLNDTERLQTWLAAKQGRANVILGTRSAVFTPMLNLGAIIIDEEHDLSFKQQDGFRYSARDISTRRAHMLDIPIIGGSATPSLESLQNCNTGKYQLLRLRQRAGNAQKPEIILVNIKNKKLQEGLSESLLKSMQDHLHAGQQVLIFLNRRGYAPTLMCHDCGWMASCSRCDARLTWHAGDQRLRCHHCGHERNKITHCNDCQGTELYHYGSGTERIEQLIQQHFQDYSVVRIDRDSTRRKNAMRDKLQQIQQGQHQILIGTQMLAKGHHFPNVTLVGIIEADQGLFGTDFRTSERMCQLILQVSGRSGRAQHPGQVLIQTHHSQHPLLQLIVKQNYEEISSYILAEREQIEFPPYSFLALVRAEATYSDRPITFLQQVSSLARQSGINIVNIFGPMPAPMEKRAGRYRAHLLLQCTERPPLHLLLQYLVPQLYSLPEARQVRWSLDVDPAEML</sequence>
<name>A0A3B0YYU4_9ZZZZ</name>
<dbReference type="InterPro" id="IPR041236">
    <property type="entry name" value="PriA_C"/>
</dbReference>
<dbReference type="HAMAP" id="MF_00983">
    <property type="entry name" value="PriA"/>
    <property type="match status" value="1"/>
</dbReference>
<dbReference type="AlphaFoldDB" id="A0A3B0YYU4"/>
<evidence type="ECO:0000259" key="13">
    <source>
        <dbReference type="PROSITE" id="PS51192"/>
    </source>
</evidence>
<dbReference type="PANTHER" id="PTHR30580:SF0">
    <property type="entry name" value="PRIMOSOMAL PROTEIN N"/>
    <property type="match status" value="1"/>
</dbReference>
<dbReference type="Gene3D" id="3.40.50.300">
    <property type="entry name" value="P-loop containing nucleotide triphosphate hydrolases"/>
    <property type="match status" value="2"/>
</dbReference>